<proteinExistence type="predicted"/>
<keyword evidence="1" id="KW-1133">Transmembrane helix</keyword>
<protein>
    <submittedName>
        <fullName evidence="2">Uncharacterized protein</fullName>
    </submittedName>
</protein>
<name>A0ABU1DCE4_9HYPH</name>
<feature type="transmembrane region" description="Helical" evidence="1">
    <location>
        <begin position="73"/>
        <end position="93"/>
    </location>
</feature>
<comment type="caution">
    <text evidence="2">The sequence shown here is derived from an EMBL/GenBank/DDBJ whole genome shotgun (WGS) entry which is preliminary data.</text>
</comment>
<dbReference type="EMBL" id="JADBEO010000006">
    <property type="protein sequence ID" value="MDR4305747.1"/>
    <property type="molecule type" value="Genomic_DNA"/>
</dbReference>
<keyword evidence="1" id="KW-0472">Membrane</keyword>
<organism evidence="2 3">
    <name type="scientific">Chelatococcus sambhunathii</name>
    <dbReference type="NCBI Taxonomy" id="363953"/>
    <lineage>
        <taxon>Bacteria</taxon>
        <taxon>Pseudomonadati</taxon>
        <taxon>Pseudomonadota</taxon>
        <taxon>Alphaproteobacteria</taxon>
        <taxon>Hyphomicrobiales</taxon>
        <taxon>Chelatococcaceae</taxon>
        <taxon>Chelatococcus</taxon>
    </lineage>
</organism>
<sequence length="96" mass="10452">MALFRRSLFGGGSLFGRSRVFDRDYDRAPVATRAGYYGFLSAPSLPLFIVSIVMAAAVVLFRYGKVDVPVVTSANAFEILAIAYAILVAGVVLRRF</sequence>
<evidence type="ECO:0000313" key="2">
    <source>
        <dbReference type="EMBL" id="MDR4305747.1"/>
    </source>
</evidence>
<evidence type="ECO:0000256" key="1">
    <source>
        <dbReference type="SAM" id="Phobius"/>
    </source>
</evidence>
<reference evidence="2" key="1">
    <citation type="submission" date="2020-10" db="EMBL/GenBank/DDBJ databases">
        <authorList>
            <person name="Abbas A."/>
            <person name="Razzaq R."/>
            <person name="Waqas M."/>
            <person name="Abbas N."/>
            <person name="Nielsen T.K."/>
            <person name="Hansen L.H."/>
            <person name="Hussain S."/>
            <person name="Shahid M."/>
        </authorList>
    </citation>
    <scope>NUCLEOTIDE SEQUENCE</scope>
    <source>
        <strain evidence="2">S14</strain>
    </source>
</reference>
<gene>
    <name evidence="2" type="ORF">IHQ68_03800</name>
</gene>
<keyword evidence="3" id="KW-1185">Reference proteome</keyword>
<feature type="transmembrane region" description="Helical" evidence="1">
    <location>
        <begin position="36"/>
        <end position="61"/>
    </location>
</feature>
<dbReference type="RefSeq" id="WP_309389005.1">
    <property type="nucleotide sequence ID" value="NZ_JADBEO010000006.1"/>
</dbReference>
<accession>A0ABU1DCE4</accession>
<evidence type="ECO:0000313" key="3">
    <source>
        <dbReference type="Proteomes" id="UP001181622"/>
    </source>
</evidence>
<dbReference type="Proteomes" id="UP001181622">
    <property type="component" value="Unassembled WGS sequence"/>
</dbReference>
<keyword evidence="1" id="KW-0812">Transmembrane</keyword>